<comment type="caution">
    <text evidence="2">The sequence shown here is derived from an EMBL/GenBank/DDBJ whole genome shotgun (WGS) entry which is preliminary data.</text>
</comment>
<name>A0A0F8ZC25_9ZZZZ</name>
<feature type="region of interest" description="Disordered" evidence="1">
    <location>
        <begin position="1"/>
        <end position="35"/>
    </location>
</feature>
<organism evidence="2">
    <name type="scientific">marine sediment metagenome</name>
    <dbReference type="NCBI Taxonomy" id="412755"/>
    <lineage>
        <taxon>unclassified sequences</taxon>
        <taxon>metagenomes</taxon>
        <taxon>ecological metagenomes</taxon>
    </lineage>
</organism>
<evidence type="ECO:0000256" key="1">
    <source>
        <dbReference type="SAM" id="MobiDB-lite"/>
    </source>
</evidence>
<proteinExistence type="predicted"/>
<feature type="non-terminal residue" evidence="2">
    <location>
        <position position="1"/>
    </location>
</feature>
<accession>A0A0F8ZC25</accession>
<sequence length="35" mass="3717">DASSRPPDVNDPDSAAPENMDDNMPPFPGGDDEED</sequence>
<evidence type="ECO:0000313" key="2">
    <source>
        <dbReference type="EMBL" id="KKK91328.1"/>
    </source>
</evidence>
<reference evidence="2" key="1">
    <citation type="journal article" date="2015" name="Nature">
        <title>Complex archaea that bridge the gap between prokaryotes and eukaryotes.</title>
        <authorList>
            <person name="Spang A."/>
            <person name="Saw J.H."/>
            <person name="Jorgensen S.L."/>
            <person name="Zaremba-Niedzwiedzka K."/>
            <person name="Martijn J."/>
            <person name="Lind A.E."/>
            <person name="van Eijk R."/>
            <person name="Schleper C."/>
            <person name="Guy L."/>
            <person name="Ettema T.J."/>
        </authorList>
    </citation>
    <scope>NUCLEOTIDE SEQUENCE</scope>
</reference>
<gene>
    <name evidence="2" type="ORF">LCGC14_2714040</name>
</gene>
<protein>
    <submittedName>
        <fullName evidence="2">Uncharacterized protein</fullName>
    </submittedName>
</protein>
<dbReference type="AlphaFoldDB" id="A0A0F8ZC25"/>
<dbReference type="EMBL" id="LAZR01048705">
    <property type="protein sequence ID" value="KKK91328.1"/>
    <property type="molecule type" value="Genomic_DNA"/>
</dbReference>